<gene>
    <name evidence="1" type="ORF">IHE45_03G049700</name>
</gene>
<dbReference type="EMBL" id="CM037013">
    <property type="protein sequence ID" value="KAH7688715.1"/>
    <property type="molecule type" value="Genomic_DNA"/>
</dbReference>
<dbReference type="Proteomes" id="UP000827976">
    <property type="component" value="Chromosome 3"/>
</dbReference>
<sequence length="1374" mass="153304">MLLSYLLMISLACQCAQLWVKTRETLGHPLGICSEVNHVDHPKTIKEQVEKVGVNPREFVLGIGTEEMPPGDVIDASEQILDPILPGQEFPLPLHLAEAGRIRWRTAGTCYVWSETHSLSNILAQGNKPGFPKSFVCYHSNPNSDPFWCCMSVHSISLCPAYGGKDSHLNRSNGGSAVEAGSHRIQNPDLRKMRFIRQVRLASPFLVKNYLPLGLSLKVDCGGVAHPVSVSKEDTASLFYVDSTHDLGITFNMQGFGPTVSKFPRPESFIAISKSNGSKFISSEILTFNSDTSDGSVCVNVEKAMDPLSGAREICLSVPYLLYNCTGVPLTIIDNNHEKKGCPQVIPSSYYLSGHEQLLARRPGLACLYSEIHSHSLPPEHKNFVYPFLTNRSLSTIKTANLYSHKDLRLNFASPVSDWQSCDCDSNSPVVKGKSFHDSGSSGKSGSTSVSIPQPWGSGAFLVSVTSFSVATELSRRTWAVTFQPRYVICNACKEDICYKQKGTDFFYGLRSGQHSHLHWSDTTRELLVSIRFNEPGWQWSGGFLPDFLGDTQVKMLNYASGALNMVRAEVQNADLAIHDNMTRSSDGNSMTQLILLSDDETGFMPYRIDNFSKERLRIYQQRCENFKTSVNPYTSCQCAWDEPCYTHRLVVEVPGERILGTYCLDDTREYMPIFLPSTSDKPDRRFHISITAEGAIKVFSIVDLNCHVVKDVKETELFGLKEKKEVNQRRRCDDDFSEMITLHLPFVGVSLMNSSPQELVFASMKDTTILLLQSLDQQKFLFQILSLQIDNQLPDTPYPITLSFDNELRGRSSSYLKSKEHLVRVQNANISCDSALESVFHLAAARWRKADPSLISFEYVNLWLAPLCIEFDEQILSSLLEFFRTISSRLLNIIMGNIACQEFQIAPIGAPWQHIYLFARKQKKIYVEFFELAPIKLSISFSSTPWMVRNETRPETETFIHISGRGLMALIDVEDVPVHLTKLTLEHLMASKESIQEILTRHYTRQLLHEIYKEFGSAGVIGNPMGFARNVGVGIKDFLSISSKGIVQVSQGSKSLLSNIVNAISSATTQFSKAAHKGIVAFTFDEHTTNMDGQRKGLDSGNKGLVNEFLEKIILRNSLFSQLIFKGVKVHAVVLLTCKLFSFVCGGGGLTGLLQSPIKGAEKHGLPGVLSAMGKAAQSIRNRSSAHQANRFRVRLARPLSRELPLLPYSWEEAIGVSALLQADESRLKDERFIMCKEPKQEGKFIVITDRLFVVVWCAQLVGFRSPKFVGVATDPGWVIETEMNLESVVHIDREENTVNIIGSNLSSKQTKDGANKNRRWSLPPSAPLFQVSVDLPNEEEAIGVLQLLVSAIEQGRELGGSAHLREKQSKME</sequence>
<protein>
    <submittedName>
        <fullName evidence="1">Vacuolar protein sorting-associated protein 13</fullName>
    </submittedName>
</protein>
<comment type="caution">
    <text evidence="1">The sequence shown here is derived from an EMBL/GenBank/DDBJ whole genome shotgun (WGS) entry which is preliminary data.</text>
</comment>
<evidence type="ECO:0000313" key="1">
    <source>
        <dbReference type="EMBL" id="KAH7688715.1"/>
    </source>
</evidence>
<keyword evidence="2" id="KW-1185">Reference proteome</keyword>
<organism evidence="1 2">
    <name type="scientific">Dioscorea alata</name>
    <name type="common">Purple yam</name>
    <dbReference type="NCBI Taxonomy" id="55571"/>
    <lineage>
        <taxon>Eukaryota</taxon>
        <taxon>Viridiplantae</taxon>
        <taxon>Streptophyta</taxon>
        <taxon>Embryophyta</taxon>
        <taxon>Tracheophyta</taxon>
        <taxon>Spermatophyta</taxon>
        <taxon>Magnoliopsida</taxon>
        <taxon>Liliopsida</taxon>
        <taxon>Dioscoreales</taxon>
        <taxon>Dioscoreaceae</taxon>
        <taxon>Dioscorea</taxon>
    </lineage>
</organism>
<evidence type="ECO:0000313" key="2">
    <source>
        <dbReference type="Proteomes" id="UP000827976"/>
    </source>
</evidence>
<proteinExistence type="predicted"/>
<name>A0ACB7WKQ7_DIOAL</name>
<accession>A0ACB7WKQ7</accession>
<reference evidence="2" key="1">
    <citation type="journal article" date="2022" name="Nat. Commun.">
        <title>Chromosome evolution and the genetic basis of agronomically important traits in greater yam.</title>
        <authorList>
            <person name="Bredeson J.V."/>
            <person name="Lyons J.B."/>
            <person name="Oniyinde I.O."/>
            <person name="Okereke N.R."/>
            <person name="Kolade O."/>
            <person name="Nnabue I."/>
            <person name="Nwadili C.O."/>
            <person name="Hribova E."/>
            <person name="Parker M."/>
            <person name="Nwogha J."/>
            <person name="Shu S."/>
            <person name="Carlson J."/>
            <person name="Kariba R."/>
            <person name="Muthemba S."/>
            <person name="Knop K."/>
            <person name="Barton G.J."/>
            <person name="Sherwood A.V."/>
            <person name="Lopez-Montes A."/>
            <person name="Asiedu R."/>
            <person name="Jamnadass R."/>
            <person name="Muchugi A."/>
            <person name="Goodstein D."/>
            <person name="Egesi C.N."/>
            <person name="Featherston J."/>
            <person name="Asfaw A."/>
            <person name="Simpson G.G."/>
            <person name="Dolezel J."/>
            <person name="Hendre P.S."/>
            <person name="Van Deynze A."/>
            <person name="Kumar P.L."/>
            <person name="Obidiegwu J.E."/>
            <person name="Bhattacharjee R."/>
            <person name="Rokhsar D.S."/>
        </authorList>
    </citation>
    <scope>NUCLEOTIDE SEQUENCE [LARGE SCALE GENOMIC DNA]</scope>
    <source>
        <strain evidence="2">cv. TDa95/00328</strain>
    </source>
</reference>